<keyword evidence="1" id="KW-0808">Transferase</keyword>
<dbReference type="InterPro" id="IPR007577">
    <property type="entry name" value="GlycoTrfase_DXD_sugar-bd_CS"/>
</dbReference>
<protein>
    <recommendedName>
        <fullName evidence="3">Glycosyltransferase</fullName>
    </recommendedName>
</protein>
<dbReference type="InterPro" id="IPR029044">
    <property type="entry name" value="Nucleotide-diphossugar_trans"/>
</dbReference>
<sequence>MIPKVIVQTSRHGIPEYVVEMIKEKSPGWTYLHFSDEQIIDFFREHPIAEFPNVIQKFFSYSYGEHRADLFRYYYLYVKGGVYIDSDAMIEDNIENIVCDYDFFSVNSSFIEGSIFQGFIGCSPGNIIIYEALKDLYSISNTDMIRDFHILCKNLYGIIFSHIMDCKVKLYNEQLRNEANCYHIVDSENQDNIVLIHHSETKVIPPRC</sequence>
<organism evidence="2">
    <name type="scientific">viral metagenome</name>
    <dbReference type="NCBI Taxonomy" id="1070528"/>
    <lineage>
        <taxon>unclassified sequences</taxon>
        <taxon>metagenomes</taxon>
        <taxon>organismal metagenomes</taxon>
    </lineage>
</organism>
<dbReference type="Pfam" id="PF04488">
    <property type="entry name" value="Gly_transf_sug"/>
    <property type="match status" value="1"/>
</dbReference>
<evidence type="ECO:0008006" key="3">
    <source>
        <dbReference type="Google" id="ProtNLM"/>
    </source>
</evidence>
<dbReference type="PANTHER" id="PTHR32385">
    <property type="entry name" value="MANNOSYL PHOSPHORYLINOSITOL CERAMIDE SYNTHASE"/>
    <property type="match status" value="1"/>
</dbReference>
<evidence type="ECO:0000313" key="2">
    <source>
        <dbReference type="EMBL" id="QHU05192.1"/>
    </source>
</evidence>
<name>A0A6C0JHS0_9ZZZZ</name>
<dbReference type="PANTHER" id="PTHR32385:SF15">
    <property type="entry name" value="INOSITOL PHOSPHOCERAMIDE MANNOSYLTRANSFERASE 1"/>
    <property type="match status" value="1"/>
</dbReference>
<dbReference type="EMBL" id="MN740409">
    <property type="protein sequence ID" value="QHU05192.1"/>
    <property type="molecule type" value="Genomic_DNA"/>
</dbReference>
<dbReference type="SUPFAM" id="SSF53448">
    <property type="entry name" value="Nucleotide-diphospho-sugar transferases"/>
    <property type="match status" value="1"/>
</dbReference>
<accession>A0A6C0JHS0</accession>
<evidence type="ECO:0000256" key="1">
    <source>
        <dbReference type="ARBA" id="ARBA00022679"/>
    </source>
</evidence>
<dbReference type="GO" id="GO:0016020">
    <property type="term" value="C:membrane"/>
    <property type="evidence" value="ECO:0007669"/>
    <property type="project" value="GOC"/>
</dbReference>
<dbReference type="Gene3D" id="3.90.550.20">
    <property type="match status" value="1"/>
</dbReference>
<dbReference type="GO" id="GO:0051999">
    <property type="term" value="P:mannosyl-inositol phosphorylceramide biosynthetic process"/>
    <property type="evidence" value="ECO:0007669"/>
    <property type="project" value="TreeGrafter"/>
</dbReference>
<dbReference type="AlphaFoldDB" id="A0A6C0JHS0"/>
<proteinExistence type="predicted"/>
<reference evidence="2" key="1">
    <citation type="journal article" date="2020" name="Nature">
        <title>Giant virus diversity and host interactions through global metagenomics.</title>
        <authorList>
            <person name="Schulz F."/>
            <person name="Roux S."/>
            <person name="Paez-Espino D."/>
            <person name="Jungbluth S."/>
            <person name="Walsh D.A."/>
            <person name="Denef V.J."/>
            <person name="McMahon K.D."/>
            <person name="Konstantinidis K.T."/>
            <person name="Eloe-Fadrosh E.A."/>
            <person name="Kyrpides N.C."/>
            <person name="Woyke T."/>
        </authorList>
    </citation>
    <scope>NUCLEOTIDE SEQUENCE</scope>
    <source>
        <strain evidence="2">GVMAG-M-3300027708-5</strain>
    </source>
</reference>
<dbReference type="InterPro" id="IPR051706">
    <property type="entry name" value="Glycosyltransferase_domain"/>
</dbReference>
<dbReference type="GO" id="GO:0000030">
    <property type="term" value="F:mannosyltransferase activity"/>
    <property type="evidence" value="ECO:0007669"/>
    <property type="project" value="TreeGrafter"/>
</dbReference>